<accession>A0A381PL32</accession>
<evidence type="ECO:0000259" key="1">
    <source>
        <dbReference type="SMART" id="SM00587"/>
    </source>
</evidence>
<dbReference type="SUPFAM" id="SSF56112">
    <property type="entry name" value="Protein kinase-like (PK-like)"/>
    <property type="match status" value="1"/>
</dbReference>
<evidence type="ECO:0000313" key="2">
    <source>
        <dbReference type="EMBL" id="SUZ67722.1"/>
    </source>
</evidence>
<organism evidence="2">
    <name type="scientific">marine metagenome</name>
    <dbReference type="NCBI Taxonomy" id="408172"/>
    <lineage>
        <taxon>unclassified sequences</taxon>
        <taxon>metagenomes</taxon>
        <taxon>ecological metagenomes</taxon>
    </lineage>
</organism>
<name>A0A381PL32_9ZZZZ</name>
<dbReference type="InterPro" id="IPR002575">
    <property type="entry name" value="Aminoglycoside_PTrfase"/>
</dbReference>
<protein>
    <recommendedName>
        <fullName evidence="1">CHK kinase-like domain-containing protein</fullName>
    </recommendedName>
</protein>
<dbReference type="Pfam" id="PF01636">
    <property type="entry name" value="APH"/>
    <property type="match status" value="1"/>
</dbReference>
<dbReference type="EMBL" id="UINC01001019">
    <property type="protein sequence ID" value="SUZ67722.1"/>
    <property type="molecule type" value="Genomic_DNA"/>
</dbReference>
<dbReference type="InterPro" id="IPR052961">
    <property type="entry name" value="Oxido-Kinase-like_Enzymes"/>
</dbReference>
<feature type="domain" description="CHK kinase-like" evidence="1">
    <location>
        <begin position="117"/>
        <end position="295"/>
    </location>
</feature>
<dbReference type="InterPro" id="IPR015897">
    <property type="entry name" value="CHK_kinase-like"/>
</dbReference>
<dbReference type="Gene3D" id="3.90.1200.10">
    <property type="match status" value="1"/>
</dbReference>
<reference evidence="2" key="1">
    <citation type="submission" date="2018-05" db="EMBL/GenBank/DDBJ databases">
        <authorList>
            <person name="Lanie J.A."/>
            <person name="Ng W.-L."/>
            <person name="Kazmierczak K.M."/>
            <person name="Andrzejewski T.M."/>
            <person name="Davidsen T.M."/>
            <person name="Wayne K.J."/>
            <person name="Tettelin H."/>
            <person name="Glass J.I."/>
            <person name="Rusch D."/>
            <person name="Podicherti R."/>
            <person name="Tsui H.-C.T."/>
            <person name="Winkler M.E."/>
        </authorList>
    </citation>
    <scope>NUCLEOTIDE SEQUENCE</scope>
</reference>
<dbReference type="PANTHER" id="PTHR23020:SF41">
    <property type="entry name" value="AMINOGLYCOSIDE PHOSPHOTRANSFERASE DOMAIN-CONTAINING PROTEIN"/>
    <property type="match status" value="1"/>
</dbReference>
<proteinExistence type="predicted"/>
<gene>
    <name evidence="2" type="ORF">METZ01_LOCUS20576</name>
</gene>
<dbReference type="InterPro" id="IPR011009">
    <property type="entry name" value="Kinase-like_dom_sf"/>
</dbReference>
<dbReference type="SMART" id="SM00587">
    <property type="entry name" value="CHK"/>
    <property type="match status" value="1"/>
</dbReference>
<sequence length="357" mass="39394">MIGSAPFPVNLQDLTTEILSEVLGIEVAGFEAQPLGLDRGMLCNLFLLDLEFDDGSHGPSQIVAKFGSSREVVRKRALAVGIYERELRFFDELAGRTPMRLPDVYAAWYDTESAEFLLLLEAIETDTAIDQLKGIDVTRAALVIREMASLHARWWGDPEIDNLEWLPILGSADRRRSLGDHARNGWGALVEILEPGSEPSVSIAGALIEQRLDEALEKSLDCQPTLAHLDLRLDNLLFSPDGTMVTVIDWQGVGVGPGSWDLAYFVSQSLTVEDRRTHETELLVLYTDVVAKLRPDIDPAGLMVGYKDAMWYGLTIAAALMVVGDMDEPRTRLLAKTMAVRALAALEDHGQLQEGRP</sequence>
<dbReference type="PANTHER" id="PTHR23020">
    <property type="entry name" value="UNCHARACTERIZED NUCLEAR HORMONE RECEPTOR-RELATED"/>
    <property type="match status" value="1"/>
</dbReference>
<dbReference type="AlphaFoldDB" id="A0A381PL32"/>